<organism evidence="1 2">
    <name type="scientific">Actinopolyspora mzabensis</name>
    <dbReference type="NCBI Taxonomy" id="995066"/>
    <lineage>
        <taxon>Bacteria</taxon>
        <taxon>Bacillati</taxon>
        <taxon>Actinomycetota</taxon>
        <taxon>Actinomycetes</taxon>
        <taxon>Actinopolysporales</taxon>
        <taxon>Actinopolysporaceae</taxon>
        <taxon>Actinopolyspora</taxon>
    </lineage>
</organism>
<sequence>MVFRDAVATLQAPPPRREIELSEIRPPKRLAPWTYALAAETSGPEGTAVTARLVLLHDPEGQPSWEGVLRLVVYLRADVGSELAGDPGLAELGWSWLTEALHSCRAGHTALGGTVTETCSARFGDMAEPAREHELELRGSWTPSDSELTAHARAFQEVIGTAAGLPPVGVSVLGNRSTERRRHG</sequence>
<reference evidence="2" key="1">
    <citation type="submission" date="2016-10" db="EMBL/GenBank/DDBJ databases">
        <authorList>
            <person name="Varghese N."/>
            <person name="Submissions S."/>
        </authorList>
    </citation>
    <scope>NUCLEOTIDE SEQUENCE [LARGE SCALE GENOMIC DNA]</scope>
    <source>
        <strain evidence="2">DSM 45460</strain>
    </source>
</reference>
<accession>A0A1G9BIX5</accession>
<dbReference type="AlphaFoldDB" id="A0A1G9BIX5"/>
<name>A0A1G9BIX5_ACTMZ</name>
<evidence type="ECO:0008006" key="3">
    <source>
        <dbReference type="Google" id="ProtNLM"/>
    </source>
</evidence>
<gene>
    <name evidence="1" type="ORF">SAMN04487820_107150</name>
</gene>
<evidence type="ECO:0000313" key="1">
    <source>
        <dbReference type="EMBL" id="SDK38785.1"/>
    </source>
</evidence>
<proteinExistence type="predicted"/>
<dbReference type="Pfam" id="PF11452">
    <property type="entry name" value="DUF3000"/>
    <property type="match status" value="1"/>
</dbReference>
<keyword evidence="2" id="KW-1185">Reference proteome</keyword>
<dbReference type="Proteomes" id="UP000199213">
    <property type="component" value="Unassembled WGS sequence"/>
</dbReference>
<evidence type="ECO:0000313" key="2">
    <source>
        <dbReference type="Proteomes" id="UP000199213"/>
    </source>
</evidence>
<dbReference type="EMBL" id="FNFM01000007">
    <property type="protein sequence ID" value="SDK38785.1"/>
    <property type="molecule type" value="Genomic_DNA"/>
</dbReference>
<dbReference type="InterPro" id="IPR021555">
    <property type="entry name" value="DUF3000"/>
</dbReference>
<protein>
    <recommendedName>
        <fullName evidence="3">DUF3000 domain-containing protein</fullName>
    </recommendedName>
</protein>